<evidence type="ECO:0000259" key="6">
    <source>
        <dbReference type="PROSITE" id="PS50255"/>
    </source>
</evidence>
<feature type="domain" description="Cytochrome b5 heme-binding" evidence="6">
    <location>
        <begin position="74"/>
        <end position="150"/>
    </location>
</feature>
<evidence type="ECO:0000313" key="7">
    <source>
        <dbReference type="EMBL" id="KAK9868452.1"/>
    </source>
</evidence>
<dbReference type="GO" id="GO:0004128">
    <property type="term" value="F:cytochrome-b5 reductase activity, acting on NAD(P)H"/>
    <property type="evidence" value="ECO:0007669"/>
    <property type="project" value="TreeGrafter"/>
</dbReference>
<feature type="region of interest" description="Disordered" evidence="5">
    <location>
        <begin position="1"/>
        <end position="44"/>
    </location>
</feature>
<dbReference type="Gene3D" id="3.10.120.10">
    <property type="entry name" value="Cytochrome b5-like heme/steroid binding domain"/>
    <property type="match status" value="1"/>
</dbReference>
<keyword evidence="1 4" id="KW-0349">Heme</keyword>
<sequence>METNSNPLTSKSTVRDAADSKDAGTFTGFSKPAMPKSIPKRGKVPLEKGYSQVDWMRTKKEHRKMAGLDSQPLRKEIPLSEVAQHKTAEDAWTVLNGKVYNMTPYLPFHPGGKAQMMRGAGIDSSELFRKYHAWVNADMLLENCLLGTPSCNFHTAPCEMQHENDFFRPQAAQTSVRSQL</sequence>
<keyword evidence="8" id="KW-1185">Reference proteome</keyword>
<dbReference type="EMBL" id="JALJOV010000028">
    <property type="protein sequence ID" value="KAK9868452.1"/>
    <property type="molecule type" value="Genomic_DNA"/>
</dbReference>
<proteinExistence type="inferred from homology"/>
<protein>
    <recommendedName>
        <fullName evidence="6">Cytochrome b5 heme-binding domain-containing protein</fullName>
    </recommendedName>
</protein>
<dbReference type="GO" id="GO:0046872">
    <property type="term" value="F:metal ion binding"/>
    <property type="evidence" value="ECO:0007669"/>
    <property type="project" value="UniProtKB-UniRule"/>
</dbReference>
<gene>
    <name evidence="7" type="ORF">WJX84_008147</name>
</gene>
<evidence type="ECO:0000256" key="4">
    <source>
        <dbReference type="RuleBase" id="RU362121"/>
    </source>
</evidence>
<evidence type="ECO:0000256" key="2">
    <source>
        <dbReference type="ARBA" id="ARBA00022723"/>
    </source>
</evidence>
<dbReference type="Pfam" id="PF00173">
    <property type="entry name" value="Cyt-b5"/>
    <property type="match status" value="1"/>
</dbReference>
<dbReference type="Proteomes" id="UP001485043">
    <property type="component" value="Unassembled WGS sequence"/>
</dbReference>
<comment type="caution">
    <text evidence="7">The sequence shown here is derived from an EMBL/GenBank/DDBJ whole genome shotgun (WGS) entry which is preliminary data.</text>
</comment>
<dbReference type="InterPro" id="IPR051872">
    <property type="entry name" value="Cytochrome_b5/Flavoprotein_Rdt"/>
</dbReference>
<name>A0AAW1TF03_9CHLO</name>
<feature type="compositionally biased region" description="Polar residues" evidence="5">
    <location>
        <begin position="1"/>
        <end position="12"/>
    </location>
</feature>
<evidence type="ECO:0000256" key="5">
    <source>
        <dbReference type="SAM" id="MobiDB-lite"/>
    </source>
</evidence>
<dbReference type="SUPFAM" id="SSF55856">
    <property type="entry name" value="Cytochrome b5-like heme/steroid binding domain"/>
    <property type="match status" value="1"/>
</dbReference>
<accession>A0AAW1TF03</accession>
<dbReference type="InterPro" id="IPR018506">
    <property type="entry name" value="Cyt_B5_heme-BS"/>
</dbReference>
<dbReference type="FunFam" id="3.10.120.10:FF:000001">
    <property type="entry name" value="Cytochrome b5 reductase 4"/>
    <property type="match status" value="1"/>
</dbReference>
<keyword evidence="3 4" id="KW-0408">Iron</keyword>
<dbReference type="SMART" id="SM01117">
    <property type="entry name" value="Cyt-b5"/>
    <property type="match status" value="1"/>
</dbReference>
<dbReference type="InterPro" id="IPR036400">
    <property type="entry name" value="Cyt_B5-like_heme/steroid_sf"/>
</dbReference>
<dbReference type="PANTHER" id="PTHR46237:SF1">
    <property type="entry name" value="CYTOCHROME B5 REDUCTASE 4"/>
    <property type="match status" value="1"/>
</dbReference>
<evidence type="ECO:0000313" key="8">
    <source>
        <dbReference type="Proteomes" id="UP001485043"/>
    </source>
</evidence>
<comment type="similarity">
    <text evidence="4">Belongs to the cytochrome b5 family.</text>
</comment>
<reference evidence="7 8" key="1">
    <citation type="journal article" date="2024" name="Nat. Commun.">
        <title>Phylogenomics reveals the evolutionary origins of lichenization in chlorophyte algae.</title>
        <authorList>
            <person name="Puginier C."/>
            <person name="Libourel C."/>
            <person name="Otte J."/>
            <person name="Skaloud P."/>
            <person name="Haon M."/>
            <person name="Grisel S."/>
            <person name="Petersen M."/>
            <person name="Berrin J.G."/>
            <person name="Delaux P.M."/>
            <person name="Dal Grande F."/>
            <person name="Keller J."/>
        </authorList>
    </citation>
    <scope>NUCLEOTIDE SEQUENCE [LARGE SCALE GENOMIC DNA]</scope>
    <source>
        <strain evidence="7 8">SAG 2523</strain>
    </source>
</reference>
<dbReference type="AlphaFoldDB" id="A0AAW1TF03"/>
<evidence type="ECO:0000256" key="1">
    <source>
        <dbReference type="ARBA" id="ARBA00022617"/>
    </source>
</evidence>
<dbReference type="InterPro" id="IPR001199">
    <property type="entry name" value="Cyt_B5-like_heme/steroid-bd"/>
</dbReference>
<evidence type="ECO:0000256" key="3">
    <source>
        <dbReference type="ARBA" id="ARBA00023004"/>
    </source>
</evidence>
<keyword evidence="2 4" id="KW-0479">Metal-binding</keyword>
<dbReference type="GO" id="GO:0005737">
    <property type="term" value="C:cytoplasm"/>
    <property type="evidence" value="ECO:0007669"/>
    <property type="project" value="TreeGrafter"/>
</dbReference>
<dbReference type="GO" id="GO:0020037">
    <property type="term" value="F:heme binding"/>
    <property type="evidence" value="ECO:0007669"/>
    <property type="project" value="UniProtKB-UniRule"/>
</dbReference>
<dbReference type="PROSITE" id="PS00191">
    <property type="entry name" value="CYTOCHROME_B5_1"/>
    <property type="match status" value="1"/>
</dbReference>
<feature type="compositionally biased region" description="Basic and acidic residues" evidence="5">
    <location>
        <begin position="13"/>
        <end position="22"/>
    </location>
</feature>
<organism evidence="7 8">
    <name type="scientific">Apatococcus fuscideae</name>
    <dbReference type="NCBI Taxonomy" id="2026836"/>
    <lineage>
        <taxon>Eukaryota</taxon>
        <taxon>Viridiplantae</taxon>
        <taxon>Chlorophyta</taxon>
        <taxon>core chlorophytes</taxon>
        <taxon>Trebouxiophyceae</taxon>
        <taxon>Chlorellales</taxon>
        <taxon>Chlorellaceae</taxon>
        <taxon>Apatococcus</taxon>
    </lineage>
</organism>
<dbReference type="PANTHER" id="PTHR46237">
    <property type="entry name" value="CYTOCHROME B5 REDUCTASE 4 FAMILY MEMBER"/>
    <property type="match status" value="1"/>
</dbReference>
<dbReference type="PROSITE" id="PS50255">
    <property type="entry name" value="CYTOCHROME_B5_2"/>
    <property type="match status" value="1"/>
</dbReference>